<dbReference type="InterPro" id="IPR041602">
    <property type="entry name" value="Quercetinase_C"/>
</dbReference>
<dbReference type="InterPro" id="IPR011051">
    <property type="entry name" value="RmlC_Cupin_sf"/>
</dbReference>
<dbReference type="PANTHER" id="PTHR43212">
    <property type="entry name" value="QUERCETIN 2,3-DIOXYGENASE"/>
    <property type="match status" value="1"/>
</dbReference>
<keyword evidence="6" id="KW-1185">Reference proteome</keyword>
<comment type="caution">
    <text evidence="5">The sequence shown here is derived from an EMBL/GenBank/DDBJ whole genome shotgun (WGS) entry which is preliminary data.</text>
</comment>
<evidence type="ECO:0000313" key="5">
    <source>
        <dbReference type="EMBL" id="MYN27268.1"/>
    </source>
</evidence>
<dbReference type="EMBL" id="WWCT01000008">
    <property type="protein sequence ID" value="MYN27268.1"/>
    <property type="molecule type" value="Genomic_DNA"/>
</dbReference>
<dbReference type="Pfam" id="PF17954">
    <property type="entry name" value="Pirin_C_2"/>
    <property type="match status" value="1"/>
</dbReference>
<evidence type="ECO:0000256" key="2">
    <source>
        <dbReference type="RuleBase" id="RU003457"/>
    </source>
</evidence>
<dbReference type="Proteomes" id="UP000642144">
    <property type="component" value="Unassembled WGS sequence"/>
</dbReference>
<accession>A0ABW9W0C8</accession>
<comment type="similarity">
    <text evidence="1 2">Belongs to the pirin family.</text>
</comment>
<organism evidence="5 6">
    <name type="scientific">Duganella levis</name>
    <dbReference type="NCBI Taxonomy" id="2692169"/>
    <lineage>
        <taxon>Bacteria</taxon>
        <taxon>Pseudomonadati</taxon>
        <taxon>Pseudomonadota</taxon>
        <taxon>Betaproteobacteria</taxon>
        <taxon>Burkholderiales</taxon>
        <taxon>Oxalobacteraceae</taxon>
        <taxon>Telluria group</taxon>
        <taxon>Duganella</taxon>
    </lineage>
</organism>
<dbReference type="InterPro" id="IPR012093">
    <property type="entry name" value="Pirin"/>
</dbReference>
<gene>
    <name evidence="5" type="ORF">GTP69_12690</name>
</gene>
<evidence type="ECO:0000256" key="1">
    <source>
        <dbReference type="ARBA" id="ARBA00008416"/>
    </source>
</evidence>
<reference evidence="5 6" key="1">
    <citation type="submission" date="2019-12" db="EMBL/GenBank/DDBJ databases">
        <title>Novel species isolated from a subtropical stream in China.</title>
        <authorList>
            <person name="Lu H."/>
        </authorList>
    </citation>
    <scope>NUCLEOTIDE SEQUENCE [LARGE SCALE GENOMIC DNA]</scope>
    <source>
        <strain evidence="5 6">CY42W</strain>
    </source>
</reference>
<dbReference type="Pfam" id="PF02678">
    <property type="entry name" value="Pirin"/>
    <property type="match status" value="1"/>
</dbReference>
<dbReference type="PANTHER" id="PTHR43212:SF3">
    <property type="entry name" value="QUERCETIN 2,3-DIOXYGENASE"/>
    <property type="match status" value="1"/>
</dbReference>
<name>A0ABW9W0C8_9BURK</name>
<dbReference type="InterPro" id="IPR003829">
    <property type="entry name" value="Pirin_N_dom"/>
</dbReference>
<sequence length="231" mass="25288">MLLHRRYKSLDRNTLPWLRASYHFRVDPQGNPEHSALGPLYVWNDDEVAVGAGFPMHGHRAVEIVSYVRHGVLQHRDSLGSEGLLHGGEVQVMSAGTGIRHAEANHGKVPLRLYQIWLKPRTPDAEPRWETRPIPREPGNGFTVLASGLPGDEAALPINADARVLSAMLKAGDYLRHPLGLARQAYLVVASGRIDIDGEIMTMGDGAVILGVEATHIIALQDSELVMVEVA</sequence>
<dbReference type="SUPFAM" id="SSF51182">
    <property type="entry name" value="RmlC-like cupins"/>
    <property type="match status" value="1"/>
</dbReference>
<feature type="domain" description="Quercetin 2,3-dioxygenase C-terminal cupin" evidence="4">
    <location>
        <begin position="151"/>
        <end position="230"/>
    </location>
</feature>
<evidence type="ECO:0000259" key="3">
    <source>
        <dbReference type="Pfam" id="PF02678"/>
    </source>
</evidence>
<evidence type="ECO:0008006" key="7">
    <source>
        <dbReference type="Google" id="ProtNLM"/>
    </source>
</evidence>
<proteinExistence type="inferred from homology"/>
<dbReference type="InterPro" id="IPR014710">
    <property type="entry name" value="RmlC-like_jellyroll"/>
</dbReference>
<evidence type="ECO:0000313" key="6">
    <source>
        <dbReference type="Proteomes" id="UP000642144"/>
    </source>
</evidence>
<protein>
    <recommendedName>
        <fullName evidence="7">Pirin family protein</fullName>
    </recommendedName>
</protein>
<dbReference type="Gene3D" id="2.60.120.10">
    <property type="entry name" value="Jelly Rolls"/>
    <property type="match status" value="2"/>
</dbReference>
<feature type="domain" description="Pirin N-terminal" evidence="3">
    <location>
        <begin position="14"/>
        <end position="118"/>
    </location>
</feature>
<dbReference type="RefSeq" id="WP_161055235.1">
    <property type="nucleotide sequence ID" value="NZ_WWCT01000008.1"/>
</dbReference>
<evidence type="ECO:0000259" key="4">
    <source>
        <dbReference type="Pfam" id="PF17954"/>
    </source>
</evidence>